<dbReference type="GO" id="GO:1903785">
    <property type="term" value="P:L-valine transmembrane transport"/>
    <property type="evidence" value="ECO:0007669"/>
    <property type="project" value="TreeGrafter"/>
</dbReference>
<reference evidence="9 10" key="1">
    <citation type="submission" date="2009-09" db="EMBL/GenBank/DDBJ databases">
        <authorList>
            <person name="Weinstock G."/>
            <person name="Sodergren E."/>
            <person name="Clifton S."/>
            <person name="Fulton L."/>
            <person name="Fulton B."/>
            <person name="Courtney L."/>
            <person name="Fronick C."/>
            <person name="Harrison M."/>
            <person name="Strong C."/>
            <person name="Farmer C."/>
            <person name="Delahaunty K."/>
            <person name="Markovic C."/>
            <person name="Hall O."/>
            <person name="Minx P."/>
            <person name="Tomlinson C."/>
            <person name="Mitreva M."/>
            <person name="Nelson J."/>
            <person name="Hou S."/>
            <person name="Wollam A."/>
            <person name="Pepin K.H."/>
            <person name="Johnson M."/>
            <person name="Bhonagiri V."/>
            <person name="Nash W.E."/>
            <person name="Warren W."/>
            <person name="Chinwalla A."/>
            <person name="Mardis E.R."/>
            <person name="Wilson R.K."/>
        </authorList>
    </citation>
    <scope>NUCLEOTIDE SEQUENCE [LARGE SCALE GENOMIC DNA]</scope>
    <source>
        <strain evidence="10">ATCC 35185 / DSM 20758 / VPI D19B-28</strain>
    </source>
</reference>
<comment type="caution">
    <text evidence="9">The sequence shown here is derived from an EMBL/GenBank/DDBJ whole genome shotgun (WGS) entry which is preliminary data.</text>
</comment>
<evidence type="ECO:0000256" key="4">
    <source>
        <dbReference type="ARBA" id="ARBA00022475"/>
    </source>
</evidence>
<evidence type="ECO:0000256" key="2">
    <source>
        <dbReference type="ARBA" id="ARBA00010735"/>
    </source>
</evidence>
<dbReference type="Pfam" id="PF03591">
    <property type="entry name" value="AzlC"/>
    <property type="match status" value="1"/>
</dbReference>
<keyword evidence="4" id="KW-1003">Cell membrane</keyword>
<evidence type="ECO:0000256" key="5">
    <source>
        <dbReference type="ARBA" id="ARBA00022692"/>
    </source>
</evidence>
<evidence type="ECO:0000313" key="9">
    <source>
        <dbReference type="EMBL" id="EEX76234.1"/>
    </source>
</evidence>
<evidence type="ECO:0000256" key="7">
    <source>
        <dbReference type="ARBA" id="ARBA00023136"/>
    </source>
</evidence>
<feature type="transmembrane region" description="Helical" evidence="8">
    <location>
        <begin position="137"/>
        <end position="164"/>
    </location>
</feature>
<dbReference type="eggNOG" id="COG1296">
    <property type="taxonomic scope" value="Bacteria"/>
</dbReference>
<dbReference type="GO" id="GO:0005886">
    <property type="term" value="C:plasma membrane"/>
    <property type="evidence" value="ECO:0007669"/>
    <property type="project" value="UniProtKB-SubCell"/>
</dbReference>
<keyword evidence="3" id="KW-0813">Transport</keyword>
<keyword evidence="5 8" id="KW-0812">Transmembrane</keyword>
<evidence type="ECO:0000256" key="3">
    <source>
        <dbReference type="ARBA" id="ARBA00022448"/>
    </source>
</evidence>
<feature type="transmembrane region" description="Helical" evidence="8">
    <location>
        <begin position="170"/>
        <end position="187"/>
    </location>
</feature>
<accession>C9LY40</accession>
<proteinExistence type="inferred from homology"/>
<feature type="transmembrane region" description="Helical" evidence="8">
    <location>
        <begin position="20"/>
        <end position="40"/>
    </location>
</feature>
<dbReference type="InterPro" id="IPR011606">
    <property type="entry name" value="Brnchd-chn_aa_trnsp_permease"/>
</dbReference>
<sequence length="241" mass="26625">MGGLTLRGSGAKARALRAAFPRTVPILAGFLFLGMAYGVYMHVLGFSFWYPVVMAVVIFGGSLEFVAGTLLLSPFAPVQAFFIALMIQARHLFYGLSMLEKYKGLGAKRIYLIYGLCDETFSIAYTTRLPQDVDRGWFYFFVTLLNQLYWVAGTALGSLVGGLMSFDTSGLGFVMTAMFVVIFLEQFLHEKQHISAAVGFLAAGVCLFFFGTDDFLIPTMVLILLFLTALRRSIARKGGFR</sequence>
<name>C9LY40_SELS3</name>
<feature type="transmembrane region" description="Helical" evidence="8">
    <location>
        <begin position="194"/>
        <end position="210"/>
    </location>
</feature>
<dbReference type="EMBL" id="ACKP02000050">
    <property type="protein sequence ID" value="EEX76234.1"/>
    <property type="molecule type" value="Genomic_DNA"/>
</dbReference>
<dbReference type="PANTHER" id="PTHR34979:SF1">
    <property type="entry name" value="INNER MEMBRANE PROTEIN YGAZ"/>
    <property type="match status" value="1"/>
</dbReference>
<comment type="subcellular location">
    <subcellularLocation>
        <location evidence="1">Cell membrane</location>
        <topology evidence="1">Multi-pass membrane protein</topology>
    </subcellularLocation>
</comment>
<protein>
    <submittedName>
        <fullName evidence="9">Putative azaleucine resistance protein AzlC</fullName>
    </submittedName>
</protein>
<organism evidence="9 10">
    <name type="scientific">Selenomonas sputigena (strain ATCC 35185 / DSM 20758 / CCUG 44933 / VPI D19B-28)</name>
    <dbReference type="NCBI Taxonomy" id="546271"/>
    <lineage>
        <taxon>Bacteria</taxon>
        <taxon>Bacillati</taxon>
        <taxon>Bacillota</taxon>
        <taxon>Negativicutes</taxon>
        <taxon>Selenomonadales</taxon>
        <taxon>Selenomonadaceae</taxon>
        <taxon>Selenomonas</taxon>
    </lineage>
</organism>
<keyword evidence="6 8" id="KW-1133">Transmembrane helix</keyword>
<dbReference type="Proteomes" id="UP000003505">
    <property type="component" value="Unassembled WGS sequence"/>
</dbReference>
<dbReference type="STRING" id="546271.Selsp_0307"/>
<evidence type="ECO:0000256" key="6">
    <source>
        <dbReference type="ARBA" id="ARBA00022989"/>
    </source>
</evidence>
<evidence type="ECO:0000313" key="10">
    <source>
        <dbReference type="Proteomes" id="UP000003505"/>
    </source>
</evidence>
<dbReference type="AlphaFoldDB" id="C9LY40"/>
<evidence type="ECO:0000256" key="8">
    <source>
        <dbReference type="SAM" id="Phobius"/>
    </source>
</evidence>
<evidence type="ECO:0000256" key="1">
    <source>
        <dbReference type="ARBA" id="ARBA00004651"/>
    </source>
</evidence>
<keyword evidence="7 8" id="KW-0472">Membrane</keyword>
<dbReference type="PANTHER" id="PTHR34979">
    <property type="entry name" value="INNER MEMBRANE PROTEIN YGAZ"/>
    <property type="match status" value="1"/>
</dbReference>
<gene>
    <name evidence="9" type="ORF">SELSPUOL_02399</name>
</gene>
<comment type="similarity">
    <text evidence="2">Belongs to the AzlC family.</text>
</comment>
<feature type="transmembrane region" description="Helical" evidence="8">
    <location>
        <begin position="216"/>
        <end position="234"/>
    </location>
</feature>